<name>A0A852YUN4_9ACTN</name>
<dbReference type="Pfam" id="PF00583">
    <property type="entry name" value="Acetyltransf_1"/>
    <property type="match status" value="1"/>
</dbReference>
<dbReference type="GO" id="GO:0016747">
    <property type="term" value="F:acyltransferase activity, transferring groups other than amino-acyl groups"/>
    <property type="evidence" value="ECO:0007669"/>
    <property type="project" value="InterPro"/>
</dbReference>
<dbReference type="Proteomes" id="UP000548304">
    <property type="component" value="Unassembled WGS sequence"/>
</dbReference>
<dbReference type="Gene3D" id="3.40.630.30">
    <property type="match status" value="1"/>
</dbReference>
<organism evidence="4 5">
    <name type="scientific">Actinopolyspora biskrensis</name>
    <dbReference type="NCBI Taxonomy" id="1470178"/>
    <lineage>
        <taxon>Bacteria</taxon>
        <taxon>Bacillati</taxon>
        <taxon>Actinomycetota</taxon>
        <taxon>Actinomycetes</taxon>
        <taxon>Actinopolysporales</taxon>
        <taxon>Actinopolysporaceae</taxon>
        <taxon>Actinopolyspora</taxon>
    </lineage>
</organism>
<proteinExistence type="predicted"/>
<protein>
    <submittedName>
        <fullName evidence="4">GNAT superfamily N-acetyltransferase</fullName>
    </submittedName>
</protein>
<feature type="domain" description="N-acetyltransferase" evidence="3">
    <location>
        <begin position="6"/>
        <end position="155"/>
    </location>
</feature>
<accession>A0A852YUN4</accession>
<keyword evidence="2" id="KW-0012">Acyltransferase</keyword>
<evidence type="ECO:0000313" key="4">
    <source>
        <dbReference type="EMBL" id="NYH77688.1"/>
    </source>
</evidence>
<dbReference type="PANTHER" id="PTHR43877:SF1">
    <property type="entry name" value="ACETYLTRANSFERASE"/>
    <property type="match status" value="1"/>
</dbReference>
<dbReference type="RefSeq" id="WP_179534175.1">
    <property type="nucleotide sequence ID" value="NZ_JACBYW010000001.1"/>
</dbReference>
<dbReference type="InterPro" id="IPR050832">
    <property type="entry name" value="Bact_Acetyltransf"/>
</dbReference>
<evidence type="ECO:0000313" key="5">
    <source>
        <dbReference type="Proteomes" id="UP000548304"/>
    </source>
</evidence>
<dbReference type="SUPFAM" id="SSF55729">
    <property type="entry name" value="Acyl-CoA N-acyltransferases (Nat)"/>
    <property type="match status" value="1"/>
</dbReference>
<keyword evidence="5" id="KW-1185">Reference proteome</keyword>
<sequence length="164" mass="17632">MSVPHVKSRVCSSTDAAETAGLLDRSRRELDEYTPGAEVLAERAREHITCGLSVFVLTGPPRTGVAQLRFRAGLYTGKPLCTLEELYVVPESRGLGLGRAVLEAALELARERGAGTMELGTAVGDTAARGFYESLGYTDLEKPGRPGTRMLCYERELGGDAEGR</sequence>
<keyword evidence="1 4" id="KW-0808">Transferase</keyword>
<dbReference type="PROSITE" id="PS51186">
    <property type="entry name" value="GNAT"/>
    <property type="match status" value="1"/>
</dbReference>
<evidence type="ECO:0000259" key="3">
    <source>
        <dbReference type="PROSITE" id="PS51186"/>
    </source>
</evidence>
<dbReference type="InterPro" id="IPR000182">
    <property type="entry name" value="GNAT_dom"/>
</dbReference>
<reference evidence="4 5" key="1">
    <citation type="submission" date="2020-07" db="EMBL/GenBank/DDBJ databases">
        <title>Genomic Encyclopedia of Type Strains, Phase III (KMG-III): the genomes of soil and plant-associated and newly described type strains.</title>
        <authorList>
            <person name="Whitman W."/>
        </authorList>
    </citation>
    <scope>NUCLEOTIDE SEQUENCE [LARGE SCALE GENOMIC DNA]</scope>
    <source>
        <strain evidence="4 5">CECT 8576</strain>
    </source>
</reference>
<dbReference type="PANTHER" id="PTHR43877">
    <property type="entry name" value="AMINOALKYLPHOSPHONATE N-ACETYLTRANSFERASE-RELATED-RELATED"/>
    <property type="match status" value="1"/>
</dbReference>
<dbReference type="InterPro" id="IPR016181">
    <property type="entry name" value="Acyl_CoA_acyltransferase"/>
</dbReference>
<dbReference type="EMBL" id="JACBYW010000001">
    <property type="protein sequence ID" value="NYH77688.1"/>
    <property type="molecule type" value="Genomic_DNA"/>
</dbReference>
<dbReference type="CDD" id="cd04301">
    <property type="entry name" value="NAT_SF"/>
    <property type="match status" value="1"/>
</dbReference>
<comment type="caution">
    <text evidence="4">The sequence shown here is derived from an EMBL/GenBank/DDBJ whole genome shotgun (WGS) entry which is preliminary data.</text>
</comment>
<evidence type="ECO:0000256" key="1">
    <source>
        <dbReference type="ARBA" id="ARBA00022679"/>
    </source>
</evidence>
<dbReference type="AlphaFoldDB" id="A0A852YUN4"/>
<evidence type="ECO:0000256" key="2">
    <source>
        <dbReference type="ARBA" id="ARBA00023315"/>
    </source>
</evidence>
<gene>
    <name evidence="4" type="ORF">FHR84_001002</name>
</gene>